<evidence type="ECO:0000313" key="2">
    <source>
        <dbReference type="Proteomes" id="UP000236394"/>
    </source>
</evidence>
<accession>A0A2J8B0Q3</accession>
<reference evidence="2" key="1">
    <citation type="submission" date="2017-04" db="EMBL/GenBank/DDBJ databases">
        <authorList>
            <person name="Bumgarner R.E."/>
            <person name="Fredricks D.N."/>
            <person name="Srinivasan S."/>
        </authorList>
    </citation>
    <scope>NUCLEOTIDE SEQUENCE [LARGE SCALE GENOMIC DNA]</scope>
    <source>
        <strain evidence="2">KA00405</strain>
    </source>
</reference>
<gene>
    <name evidence="1" type="ORF">B7R76_05695</name>
</gene>
<organism evidence="1 2">
    <name type="scientific">Mageeibacillus indolicus</name>
    <dbReference type="NCBI Taxonomy" id="884684"/>
    <lineage>
        <taxon>Bacteria</taxon>
        <taxon>Bacillati</taxon>
        <taxon>Bacillota</taxon>
        <taxon>Clostridia</taxon>
        <taxon>Eubacteriales</taxon>
        <taxon>Oscillospiraceae</taxon>
        <taxon>Mageeibacillus</taxon>
    </lineage>
</organism>
<dbReference type="SUPFAM" id="SSF52540">
    <property type="entry name" value="P-loop containing nucleoside triphosphate hydrolases"/>
    <property type="match status" value="1"/>
</dbReference>
<dbReference type="InterPro" id="IPR027417">
    <property type="entry name" value="P-loop_NTPase"/>
</dbReference>
<comment type="caution">
    <text evidence="1">The sequence shown here is derived from an EMBL/GenBank/DDBJ whole genome shotgun (WGS) entry which is preliminary data.</text>
</comment>
<sequence>MFKYIIPVGFIGSGSSACTDLLGEYEGITAPHGSFEYVFLHCPHGLFDLADQLTVGNTALRSDAALHAFKQTMQALNRGRWWVGHYADLIGSEFAAAVDELLAELIEVRPHFYWYEQEKFSTRDLPYLAWRKTVKLLSGGRKVLPLPLNYPEMWLAWPKHAEFTAVAQKFINRIAAAIAAKAPDATGIIMDQLLLPHNLWRFADYFNDDYAAIVIGRDPRDVFIANKYVWAKNNEPVPYPTVVEEFCRMYRRLRESVQPYSDARIFTYAFEDLIYNYEATVAQIEHDLGLLSRQHIAPKTKFNPAISVNNTQLWRQNPVWQEEASIIARELSAYCYNFPYSFDADLSRTF</sequence>
<dbReference type="RefSeq" id="WP_102892584.1">
    <property type="nucleotide sequence ID" value="NZ_NBZD01000003.1"/>
</dbReference>
<protein>
    <recommendedName>
        <fullName evidence="3">Sulfotransferase family protein</fullName>
    </recommendedName>
</protein>
<proteinExistence type="predicted"/>
<evidence type="ECO:0008006" key="3">
    <source>
        <dbReference type="Google" id="ProtNLM"/>
    </source>
</evidence>
<dbReference type="Proteomes" id="UP000236394">
    <property type="component" value="Unassembled WGS sequence"/>
</dbReference>
<name>A0A2J8B0Q3_9FIRM</name>
<dbReference type="PROSITE" id="PS51257">
    <property type="entry name" value="PROKAR_LIPOPROTEIN"/>
    <property type="match status" value="1"/>
</dbReference>
<evidence type="ECO:0000313" key="1">
    <source>
        <dbReference type="EMBL" id="PNH18336.1"/>
    </source>
</evidence>
<dbReference type="Gene3D" id="3.40.50.300">
    <property type="entry name" value="P-loop containing nucleotide triphosphate hydrolases"/>
    <property type="match status" value="1"/>
</dbReference>
<dbReference type="EMBL" id="NBZD01000003">
    <property type="protein sequence ID" value="PNH18336.1"/>
    <property type="molecule type" value="Genomic_DNA"/>
</dbReference>
<dbReference type="AlphaFoldDB" id="A0A2J8B0Q3"/>